<name>A0A0H3XKH3_9MOLU</name>
<dbReference type="InterPro" id="IPR001020">
    <property type="entry name" value="PTS_HPr_His_P_site"/>
</dbReference>
<dbReference type="InterPro" id="IPR000032">
    <property type="entry name" value="HPr-like"/>
</dbReference>
<evidence type="ECO:0000256" key="2">
    <source>
        <dbReference type="ARBA" id="ARBA00004496"/>
    </source>
</evidence>
<feature type="domain" description="HPr" evidence="6">
    <location>
        <begin position="1"/>
        <end position="87"/>
    </location>
</feature>
<dbReference type="GO" id="GO:0009401">
    <property type="term" value="P:phosphoenolpyruvate-dependent sugar phosphotransferase system"/>
    <property type="evidence" value="ECO:0007669"/>
    <property type="project" value="UniProtKB-KW"/>
</dbReference>
<evidence type="ECO:0000256" key="3">
    <source>
        <dbReference type="ARBA" id="ARBA00020422"/>
    </source>
</evidence>
<dbReference type="PANTHER" id="PTHR33705">
    <property type="entry name" value="PHOSPHOCARRIER PROTEIN HPR"/>
    <property type="match status" value="1"/>
</dbReference>
<dbReference type="InterPro" id="IPR002114">
    <property type="entry name" value="PTS_HPr_Ser_P_site"/>
</dbReference>
<dbReference type="PROSITE" id="PS00589">
    <property type="entry name" value="PTS_HPR_SER"/>
    <property type="match status" value="1"/>
</dbReference>
<evidence type="ECO:0000256" key="4">
    <source>
        <dbReference type="ARBA" id="ARBA00022490"/>
    </source>
</evidence>
<dbReference type="InterPro" id="IPR035895">
    <property type="entry name" value="HPr-like_sf"/>
</dbReference>
<reference evidence="7 8" key="1">
    <citation type="journal article" date="2015" name="Genome Biol. Evol.">
        <title>Found and Lost: The Fates of Horizontally Acquired Genes in Arthropod-Symbiotic Spiroplasma.</title>
        <authorList>
            <person name="Lo W.S."/>
            <person name="Gasparich G.E."/>
            <person name="Kuo C.H."/>
        </authorList>
    </citation>
    <scope>NUCLEOTIDE SEQUENCE [LARGE SCALE GENOMIC DNA]</scope>
    <source>
        <strain evidence="8">TDA-040725-5</strain>
    </source>
</reference>
<keyword evidence="4" id="KW-0963">Cytoplasm</keyword>
<reference evidence="8" key="2">
    <citation type="submission" date="2015-06" db="EMBL/GenBank/DDBJ databases">
        <title>Complete genome sequence of Spiroplasma eriocheiris TDA-040725-5 (DSM 21848).</title>
        <authorList>
            <person name="Lo W.-S."/>
            <person name="Kuo C.-H."/>
        </authorList>
    </citation>
    <scope>NUCLEOTIDE SEQUENCE [LARGE SCALE GENOMIC DNA]</scope>
    <source>
        <strain evidence="8">TDA-040725-5</strain>
    </source>
</reference>
<dbReference type="NCBIfam" id="TIGR01003">
    <property type="entry name" value="PTS_HPr_family"/>
    <property type="match status" value="1"/>
</dbReference>
<dbReference type="PROSITE" id="PS51350">
    <property type="entry name" value="PTS_HPR_DOM"/>
    <property type="match status" value="1"/>
</dbReference>
<comment type="function">
    <text evidence="1">General (non sugar-specific) component of the phosphoenolpyruvate-dependent sugar phosphotransferase system (sugar PTS). This major carbohydrate active-transport system catalyzes the phosphorylation of incoming sugar substrates concomitantly with their translocation across the cell membrane. The phosphoryl group from phosphoenolpyruvate (PEP) is transferred to the phosphoryl carrier protein HPr by enzyme I. Phospho-HPr then transfers it to the PTS EIIA domain.</text>
</comment>
<evidence type="ECO:0000313" key="8">
    <source>
        <dbReference type="Proteomes" id="UP000035661"/>
    </source>
</evidence>
<dbReference type="KEGG" id="seri:SERIO_v1c03270"/>
<dbReference type="RefSeq" id="WP_025317127.1">
    <property type="nucleotide sequence ID" value="NZ_CP011856.1"/>
</dbReference>
<proteinExistence type="predicted"/>
<dbReference type="InterPro" id="IPR050399">
    <property type="entry name" value="HPr"/>
</dbReference>
<organism evidence="7 8">
    <name type="scientific">Spiroplasma eriocheiris</name>
    <dbReference type="NCBI Taxonomy" id="315358"/>
    <lineage>
        <taxon>Bacteria</taxon>
        <taxon>Bacillati</taxon>
        <taxon>Mycoplasmatota</taxon>
        <taxon>Mollicutes</taxon>
        <taxon>Entomoplasmatales</taxon>
        <taxon>Spiroplasmataceae</taxon>
        <taxon>Spiroplasma</taxon>
    </lineage>
</organism>
<evidence type="ECO:0000256" key="5">
    <source>
        <dbReference type="ARBA" id="ARBA00022683"/>
    </source>
</evidence>
<evidence type="ECO:0000313" key="7">
    <source>
        <dbReference type="EMBL" id="AKM53909.1"/>
    </source>
</evidence>
<keyword evidence="5" id="KW-0598">Phosphotransferase system</keyword>
<keyword evidence="8" id="KW-1185">Reference proteome</keyword>
<comment type="subcellular location">
    <subcellularLocation>
        <location evidence="2">Cytoplasm</location>
    </subcellularLocation>
</comment>
<dbReference type="SUPFAM" id="SSF55594">
    <property type="entry name" value="HPr-like"/>
    <property type="match status" value="1"/>
</dbReference>
<dbReference type="Pfam" id="PF00381">
    <property type="entry name" value="PTS-HPr"/>
    <property type="match status" value="1"/>
</dbReference>
<dbReference type="AlphaFoldDB" id="A0A0H3XKH3"/>
<dbReference type="CDD" id="cd00367">
    <property type="entry name" value="PTS-HPr_like"/>
    <property type="match status" value="1"/>
</dbReference>
<dbReference type="Proteomes" id="UP000035661">
    <property type="component" value="Chromosome"/>
</dbReference>
<protein>
    <recommendedName>
        <fullName evidence="3">Phosphocarrier protein HPr</fullName>
    </recommendedName>
</protein>
<dbReference type="STRING" id="315358.SERIO_v1c03270"/>
<evidence type="ECO:0000259" key="6">
    <source>
        <dbReference type="PROSITE" id="PS51350"/>
    </source>
</evidence>
<dbReference type="PRINTS" id="PR00107">
    <property type="entry name" value="PHOSPHOCPHPR"/>
</dbReference>
<accession>A0A0H3XKH3</accession>
<dbReference type="EMBL" id="CP011856">
    <property type="protein sequence ID" value="AKM53909.1"/>
    <property type="molecule type" value="Genomic_DNA"/>
</dbReference>
<sequence length="87" mass="9088">MASFKAVIIDPVGMHARPAALVVGEASKYSSDISIKTADKEGNLKSIMNVMALAIKTGTEVEIIANGSDADNAIAGIQKVMKDNKVI</sequence>
<dbReference type="PATRIC" id="fig|743698.3.peg.327"/>
<evidence type="ECO:0000256" key="1">
    <source>
        <dbReference type="ARBA" id="ARBA00003681"/>
    </source>
</evidence>
<dbReference type="PROSITE" id="PS00369">
    <property type="entry name" value="PTS_HPR_HIS"/>
    <property type="match status" value="1"/>
</dbReference>
<dbReference type="PANTHER" id="PTHR33705:SF2">
    <property type="entry name" value="PHOSPHOCARRIER PROTEIN NPR"/>
    <property type="match status" value="1"/>
</dbReference>
<gene>
    <name evidence="7" type="primary">ptsH</name>
    <name evidence="7" type="ORF">SERIO_v1c03270</name>
</gene>
<dbReference type="Gene3D" id="3.30.1340.10">
    <property type="entry name" value="HPr-like"/>
    <property type="match status" value="1"/>
</dbReference>
<dbReference type="GO" id="GO:0005737">
    <property type="term" value="C:cytoplasm"/>
    <property type="evidence" value="ECO:0007669"/>
    <property type="project" value="UniProtKB-SubCell"/>
</dbReference>